<dbReference type="AlphaFoldDB" id="A0AAV2LP30"/>
<protein>
    <submittedName>
        <fullName evidence="1">Uncharacterized protein</fullName>
    </submittedName>
</protein>
<sequence>MLLVVVAAHMWLGRQSRGRGGCGVGAGGSILLITASATARSKTPTRSGQDNFLDTLFEEKFSPLCSERTHERGNALSQTAFVSWCKRADVPPPLAHGKLVDSTAAEVL</sequence>
<dbReference type="EMBL" id="OZ035825">
    <property type="protein sequence ID" value="CAL1602010.1"/>
    <property type="molecule type" value="Genomic_DNA"/>
</dbReference>
<name>A0AAV2LP30_KNICA</name>
<evidence type="ECO:0000313" key="1">
    <source>
        <dbReference type="EMBL" id="CAL1602010.1"/>
    </source>
</evidence>
<accession>A0AAV2LP30</accession>
<keyword evidence="2" id="KW-1185">Reference proteome</keyword>
<gene>
    <name evidence="1" type="ORF">KC01_LOCUS29859</name>
</gene>
<organism evidence="1 2">
    <name type="scientific">Knipowitschia caucasica</name>
    <name type="common">Caucasian dwarf goby</name>
    <name type="synonym">Pomatoschistus caucasicus</name>
    <dbReference type="NCBI Taxonomy" id="637954"/>
    <lineage>
        <taxon>Eukaryota</taxon>
        <taxon>Metazoa</taxon>
        <taxon>Chordata</taxon>
        <taxon>Craniata</taxon>
        <taxon>Vertebrata</taxon>
        <taxon>Euteleostomi</taxon>
        <taxon>Actinopterygii</taxon>
        <taxon>Neopterygii</taxon>
        <taxon>Teleostei</taxon>
        <taxon>Neoteleostei</taxon>
        <taxon>Acanthomorphata</taxon>
        <taxon>Gobiaria</taxon>
        <taxon>Gobiiformes</taxon>
        <taxon>Gobioidei</taxon>
        <taxon>Gobiidae</taxon>
        <taxon>Gobiinae</taxon>
        <taxon>Knipowitschia</taxon>
    </lineage>
</organism>
<reference evidence="1 2" key="1">
    <citation type="submission" date="2024-04" db="EMBL/GenBank/DDBJ databases">
        <authorList>
            <person name="Waldvogel A.-M."/>
            <person name="Schoenle A."/>
        </authorList>
    </citation>
    <scope>NUCLEOTIDE SEQUENCE [LARGE SCALE GENOMIC DNA]</scope>
</reference>
<evidence type="ECO:0000313" key="2">
    <source>
        <dbReference type="Proteomes" id="UP001497482"/>
    </source>
</evidence>
<dbReference type="Proteomes" id="UP001497482">
    <property type="component" value="Chromosome 3"/>
</dbReference>
<proteinExistence type="predicted"/>